<feature type="compositionally biased region" description="Pro residues" evidence="1">
    <location>
        <begin position="620"/>
        <end position="629"/>
    </location>
</feature>
<feature type="compositionally biased region" description="Basic and acidic residues" evidence="1">
    <location>
        <begin position="793"/>
        <end position="808"/>
    </location>
</feature>
<evidence type="ECO:0000313" key="2">
    <source>
        <dbReference type="EMBL" id="KAF5383974.1"/>
    </source>
</evidence>
<dbReference type="OrthoDB" id="2687738at2759"/>
<feature type="compositionally biased region" description="Low complexity" evidence="1">
    <location>
        <begin position="456"/>
        <end position="465"/>
    </location>
</feature>
<feature type="compositionally biased region" description="Low complexity" evidence="1">
    <location>
        <begin position="1003"/>
        <end position="1014"/>
    </location>
</feature>
<feature type="compositionally biased region" description="Low complexity" evidence="1">
    <location>
        <begin position="1078"/>
        <end position="1102"/>
    </location>
</feature>
<dbReference type="EMBL" id="JAACJN010000045">
    <property type="protein sequence ID" value="KAF5383974.1"/>
    <property type="molecule type" value="Genomic_DNA"/>
</dbReference>
<feature type="region of interest" description="Disordered" evidence="1">
    <location>
        <begin position="1375"/>
        <end position="1482"/>
    </location>
</feature>
<feature type="region of interest" description="Disordered" evidence="1">
    <location>
        <begin position="456"/>
        <end position="809"/>
    </location>
</feature>
<feature type="compositionally biased region" description="Polar residues" evidence="1">
    <location>
        <begin position="398"/>
        <end position="409"/>
    </location>
</feature>
<feature type="compositionally biased region" description="Polar residues" evidence="1">
    <location>
        <begin position="890"/>
        <end position="916"/>
    </location>
</feature>
<gene>
    <name evidence="2" type="ORF">D9757_006937</name>
</gene>
<feature type="compositionally biased region" description="Low complexity" evidence="1">
    <location>
        <begin position="1429"/>
        <end position="1440"/>
    </location>
</feature>
<feature type="compositionally biased region" description="Low complexity" evidence="1">
    <location>
        <begin position="923"/>
        <end position="935"/>
    </location>
</feature>
<feature type="compositionally biased region" description="Low complexity" evidence="1">
    <location>
        <begin position="703"/>
        <end position="723"/>
    </location>
</feature>
<feature type="compositionally biased region" description="Polar residues" evidence="1">
    <location>
        <begin position="193"/>
        <end position="202"/>
    </location>
</feature>
<dbReference type="Proteomes" id="UP000518752">
    <property type="component" value="Unassembled WGS sequence"/>
</dbReference>
<feature type="compositionally biased region" description="Polar residues" evidence="1">
    <location>
        <begin position="273"/>
        <end position="292"/>
    </location>
</feature>
<accession>A0A8H5HIP2</accession>
<feature type="compositionally biased region" description="Acidic residues" evidence="1">
    <location>
        <begin position="1015"/>
        <end position="1025"/>
    </location>
</feature>
<evidence type="ECO:0000313" key="3">
    <source>
        <dbReference type="Proteomes" id="UP000518752"/>
    </source>
</evidence>
<feature type="region of interest" description="Disordered" evidence="1">
    <location>
        <begin position="1"/>
        <end position="438"/>
    </location>
</feature>
<organism evidence="2 3">
    <name type="scientific">Collybiopsis confluens</name>
    <dbReference type="NCBI Taxonomy" id="2823264"/>
    <lineage>
        <taxon>Eukaryota</taxon>
        <taxon>Fungi</taxon>
        <taxon>Dikarya</taxon>
        <taxon>Basidiomycota</taxon>
        <taxon>Agaricomycotina</taxon>
        <taxon>Agaricomycetes</taxon>
        <taxon>Agaricomycetidae</taxon>
        <taxon>Agaricales</taxon>
        <taxon>Marasmiineae</taxon>
        <taxon>Omphalotaceae</taxon>
        <taxon>Collybiopsis</taxon>
    </lineage>
</organism>
<feature type="compositionally biased region" description="Polar residues" evidence="1">
    <location>
        <begin position="569"/>
        <end position="579"/>
    </location>
</feature>
<feature type="compositionally biased region" description="Polar residues" evidence="1">
    <location>
        <begin position="515"/>
        <end position="530"/>
    </location>
</feature>
<sequence length="1482" mass="154750">MPLRGLFSKKNKSRTDIRDSIPGSPTTPATESQTASPTTEYVKPDSFLPSSPNGRSTLHPEDAFSSPSKSLKSSVYSSLSTSPASGSSSRLRLPFGRKRAVKSSSSNNGHQDDDTGLRPPFIGRLSTGAASEADAAEYRPKLGPPPSRSAIFAAYGDPNSSNSTRSLPTEYPTSASAIETETPPPKRPIFPWSSKSQPNTTKVKNKKSLPPKPEDISAALEESSFNLKSFRHLGNPSSPELPPPPVPRRDVIPDSANSSAASLVPPRPLPGTRSRNSSFGSVTDPSASQQRISVAAFREAQARRSQAGSPVPSARSPSPGPNISAHHRMNPSNQGNGVRQRRTSLVALGRSSYTSDEDDSSDDNDDDDDSDANRVDRNGRAGKSSMFKSKAKSEAGHGSNTTSLYSNNRPVRPALPSLRPDAALKIATPRSKSDVFGQGLSEEKTAVLAGSVSGGALSLHSAPAAPSSPPLPNTRTPAAKSANGTRPSRTSDSDSDDSDNAPLATLVPPKRPGSAASTRSNPQSDAQSVGSAGRPGGMRSRVISNAPSKPLIDIKELTGPKQRPPESGVINQPQKSQEGFTGGATLLSMGGAHSSSTVKPLSLVSSSVISTDPPGRRFVSPPPSPPATHKPPARSESTSPSVAPKAIGGLAQRRIPMGRSDTDTLSMASSTTTTSSNDGSSGGKKKDLFSERLSKVVAHSVGSSPTATSPPTSLPSPRSRPLRQGNAPPTMIADPSADLNIPFTSSPSPTLEKPQISYRRALSPDIKEKNPAVRAPSPKVSGPIPARRINYSADRKSAEVDRKSRDSETMEDLAELLGAGIKLVSVNGEDQPEMELPFSATSATYGRAAMKKKEKDDDEDFVHLAYDEPPAPSSSRITPIMVKTIPPVSSFSVTSRPQHSRGTSINVLSSTSTATVVRSPGGTTTTTTSATTTETIKTKGPPSASVTRPRSSTLIPTSSSTDMVTWKAAAAAAKSTTPDTKPSVPTPALPAPSSFGKAKVTVSSVATSSSSSSESESESESDDSGSEPAASSRKGGGGHPKPGRQRPSPSQPSQPLPRSKNVSQMPAASSQSSRFVEPSKPFASSQSPASSTGGSSSGRGAPITPRDGSDVGNGRNLPKSSKEETWGSGVSGLNFGPAKHAHGRKKSIAFEDESGADGKGKNKETPMEEEARRKERRRSEARAAIELGNTINGRGPVLDDEDEDLPISQSASAPRMNPMNPMMMNGPPPGMPGMLAPQITGGSMWGWPSMPQMPGGQMLSPAQFMVPPPIDPAMFAAHQQAMMYAKQAYQMAVAQQAMAAAAEEWDRGSTIGFSSSQSMYGMPPSALPSMMSPGFGVGGNNNWSTGSMIFPASSSRMSMYGSGAMSEYGGNGGRGGGNWNSSKSVYGESFGPSSPSPRNPPLGSRPRMSSHIRDSTLHPPVPPIPSHANSSKNSGPSGPSTHSRDPRTRAVSQPARPSVRHHDSSHPTGRKAPPSSWKTNGS</sequence>
<proteinExistence type="predicted"/>
<feature type="compositionally biased region" description="Polar residues" evidence="1">
    <location>
        <begin position="944"/>
        <end position="963"/>
    </location>
</feature>
<reference evidence="2 3" key="1">
    <citation type="journal article" date="2020" name="ISME J.">
        <title>Uncovering the hidden diversity of litter-decomposition mechanisms in mushroom-forming fungi.</title>
        <authorList>
            <person name="Floudas D."/>
            <person name="Bentzer J."/>
            <person name="Ahren D."/>
            <person name="Johansson T."/>
            <person name="Persson P."/>
            <person name="Tunlid A."/>
        </authorList>
    </citation>
    <scope>NUCLEOTIDE SEQUENCE [LARGE SCALE GENOMIC DNA]</scope>
    <source>
        <strain evidence="2 3">CBS 406.79</strain>
    </source>
</reference>
<feature type="compositionally biased region" description="Polar residues" evidence="1">
    <location>
        <begin position="158"/>
        <end position="179"/>
    </location>
</feature>
<protein>
    <submittedName>
        <fullName evidence="2">Uncharacterized protein</fullName>
    </submittedName>
</protein>
<feature type="compositionally biased region" description="Polar residues" evidence="1">
    <location>
        <begin position="1060"/>
        <end position="1074"/>
    </location>
</feature>
<feature type="compositionally biased region" description="Basic and acidic residues" evidence="1">
    <location>
        <begin position="684"/>
        <end position="694"/>
    </location>
</feature>
<feature type="compositionally biased region" description="Low complexity" evidence="1">
    <location>
        <begin position="663"/>
        <end position="679"/>
    </location>
</feature>
<feature type="compositionally biased region" description="Polar residues" evidence="1">
    <location>
        <begin position="593"/>
        <end position="610"/>
    </location>
</feature>
<feature type="compositionally biased region" description="Polar residues" evidence="1">
    <location>
        <begin position="23"/>
        <end position="39"/>
    </location>
</feature>
<feature type="compositionally biased region" description="Low complexity" evidence="1">
    <location>
        <begin position="65"/>
        <end position="89"/>
    </location>
</feature>
<feature type="compositionally biased region" description="Basic and acidic residues" evidence="1">
    <location>
        <begin position="1156"/>
        <end position="1183"/>
    </location>
</feature>
<comment type="caution">
    <text evidence="2">The sequence shown here is derived from an EMBL/GenBank/DDBJ whole genome shotgun (WGS) entry which is preliminary data.</text>
</comment>
<feature type="compositionally biased region" description="Acidic residues" evidence="1">
    <location>
        <begin position="355"/>
        <end position="370"/>
    </location>
</feature>
<name>A0A8H5HIP2_9AGAR</name>
<keyword evidence="3" id="KW-1185">Reference proteome</keyword>
<evidence type="ECO:0000256" key="1">
    <source>
        <dbReference type="SAM" id="MobiDB-lite"/>
    </source>
</evidence>
<feature type="region of interest" description="Disordered" evidence="1">
    <location>
        <begin position="890"/>
        <end position="1203"/>
    </location>
</feature>